<evidence type="ECO:0000256" key="6">
    <source>
        <dbReference type="ARBA" id="ARBA00023163"/>
    </source>
</evidence>
<dbReference type="SUPFAM" id="SSF54171">
    <property type="entry name" value="DNA-binding domain"/>
    <property type="match status" value="1"/>
</dbReference>
<dbReference type="PANTHER" id="PTHR31241">
    <property type="entry name" value="DEHYDRATION-RESPONSIVE ELEMENT-BINDING PROTEIN 2C"/>
    <property type="match status" value="1"/>
</dbReference>
<evidence type="ECO:0000313" key="12">
    <source>
        <dbReference type="Proteomes" id="UP000447434"/>
    </source>
</evidence>
<dbReference type="PRINTS" id="PR00367">
    <property type="entry name" value="ETHRSPELEMNT"/>
</dbReference>
<dbReference type="GO" id="GO:0006950">
    <property type="term" value="P:response to stress"/>
    <property type="evidence" value="ECO:0007669"/>
    <property type="project" value="TreeGrafter"/>
</dbReference>
<dbReference type="AlphaFoldDB" id="A0A6A4R5Y0"/>
<dbReference type="GO" id="GO:0000976">
    <property type="term" value="F:transcription cis-regulatory region binding"/>
    <property type="evidence" value="ECO:0007669"/>
    <property type="project" value="TreeGrafter"/>
</dbReference>
<dbReference type="InterPro" id="IPR036955">
    <property type="entry name" value="AP2/ERF_dom_sf"/>
</dbReference>
<dbReference type="Pfam" id="PF00847">
    <property type="entry name" value="AP2"/>
    <property type="match status" value="1"/>
</dbReference>
<dbReference type="SMART" id="SM00380">
    <property type="entry name" value="AP2"/>
    <property type="match status" value="1"/>
</dbReference>
<evidence type="ECO:0000313" key="11">
    <source>
        <dbReference type="EMBL" id="KAE9622255.1"/>
    </source>
</evidence>
<sequence>MKTDSASGYKKSRKRRGGGNGSVEDTLEKWKNYNKQKQLGSEDNGVKTLIHKVAAKGSKKGCMRGKGGPENSYCNFRGVRQRIWCKWVAEIREPIHVGKKPNRLWLGTFTTANDAALAYDEAAKVMYGRCARLNFPNCSNVESIASDESSSSSSSACDDKSHSGSSDALNDDELAKIEDIPISSEVGVFEENEEKQVLVQYQTNKKFKTRIHQGSSKNFKVESEEVLKNSGIVGEDNHMEKETMNMIMNIRADCSSSGTNEQFADYEVDNDYSFLSPDYDFGLLEDKKLLDICFSHVGS</sequence>
<comment type="similarity">
    <text evidence="8">Belongs to the AP2/ERF transcription factor family. ERF subfamily.</text>
</comment>
<evidence type="ECO:0000259" key="10">
    <source>
        <dbReference type="PROSITE" id="PS51032"/>
    </source>
</evidence>
<evidence type="ECO:0000256" key="8">
    <source>
        <dbReference type="ARBA" id="ARBA00024343"/>
    </source>
</evidence>
<keyword evidence="3" id="KW-0346">Stress response</keyword>
<evidence type="ECO:0000256" key="1">
    <source>
        <dbReference type="ARBA" id="ARBA00004123"/>
    </source>
</evidence>
<comment type="caution">
    <text evidence="11">The sequence shown here is derived from an EMBL/GenBank/DDBJ whole genome shotgun (WGS) entry which is preliminary data.</text>
</comment>
<dbReference type="PANTHER" id="PTHR31241:SF62">
    <property type="entry name" value="DEHYDRATION-RESPONSIVE ELEMENT-BINDING PROTEIN 2D"/>
    <property type="match status" value="1"/>
</dbReference>
<feature type="region of interest" description="Disordered" evidence="9">
    <location>
        <begin position="144"/>
        <end position="170"/>
    </location>
</feature>
<keyword evidence="7" id="KW-0539">Nucleus</keyword>
<dbReference type="Gene3D" id="3.30.730.10">
    <property type="entry name" value="AP2/ERF domain"/>
    <property type="match status" value="1"/>
</dbReference>
<dbReference type="GO" id="GO:0005634">
    <property type="term" value="C:nucleus"/>
    <property type="evidence" value="ECO:0007669"/>
    <property type="project" value="UniProtKB-SubCell"/>
</dbReference>
<keyword evidence="5" id="KW-0010">Activator</keyword>
<dbReference type="GO" id="GO:0003700">
    <property type="term" value="F:DNA-binding transcription factor activity"/>
    <property type="evidence" value="ECO:0007669"/>
    <property type="project" value="InterPro"/>
</dbReference>
<dbReference type="EMBL" id="WOCE01000001">
    <property type="protein sequence ID" value="KAE9622255.1"/>
    <property type="molecule type" value="Genomic_DNA"/>
</dbReference>
<evidence type="ECO:0000256" key="3">
    <source>
        <dbReference type="ARBA" id="ARBA00023016"/>
    </source>
</evidence>
<comment type="subcellular location">
    <subcellularLocation>
        <location evidence="1">Nucleus</location>
    </subcellularLocation>
</comment>
<protein>
    <submittedName>
        <fullName evidence="11">Putative transcription factor AP2-EREBP family</fullName>
    </submittedName>
</protein>
<dbReference type="InterPro" id="IPR001471">
    <property type="entry name" value="AP2/ERF_dom"/>
</dbReference>
<reference evidence="12" key="1">
    <citation type="journal article" date="2020" name="Nat. Commun.">
        <title>Genome sequence of the cluster root forming white lupin.</title>
        <authorList>
            <person name="Hufnagel B."/>
            <person name="Marques A."/>
            <person name="Soriano A."/>
            <person name="Marques L."/>
            <person name="Divol F."/>
            <person name="Doumas P."/>
            <person name="Sallet E."/>
            <person name="Mancinotti D."/>
            <person name="Carrere S."/>
            <person name="Marande W."/>
            <person name="Arribat S."/>
            <person name="Keller J."/>
            <person name="Huneau C."/>
            <person name="Blein T."/>
            <person name="Aime D."/>
            <person name="Laguerre M."/>
            <person name="Taylor J."/>
            <person name="Schubert V."/>
            <person name="Nelson M."/>
            <person name="Geu-Flores F."/>
            <person name="Crespi M."/>
            <person name="Gallardo-Guerrero K."/>
            <person name="Delaux P.-M."/>
            <person name="Salse J."/>
            <person name="Berges H."/>
            <person name="Guyot R."/>
            <person name="Gouzy J."/>
            <person name="Peret B."/>
        </authorList>
    </citation>
    <scope>NUCLEOTIDE SEQUENCE [LARGE SCALE GENOMIC DNA]</scope>
    <source>
        <strain evidence="12">cv. Amiga</strain>
    </source>
</reference>
<feature type="region of interest" description="Disordered" evidence="9">
    <location>
        <begin position="1"/>
        <end position="27"/>
    </location>
</feature>
<evidence type="ECO:0000256" key="7">
    <source>
        <dbReference type="ARBA" id="ARBA00023242"/>
    </source>
</evidence>
<keyword evidence="4" id="KW-0238">DNA-binding</keyword>
<evidence type="ECO:0000256" key="5">
    <source>
        <dbReference type="ARBA" id="ARBA00023159"/>
    </source>
</evidence>
<accession>A0A6A4R5Y0</accession>
<keyword evidence="12" id="KW-1185">Reference proteome</keyword>
<evidence type="ECO:0000256" key="4">
    <source>
        <dbReference type="ARBA" id="ARBA00023125"/>
    </source>
</evidence>
<gene>
    <name evidence="11" type="ORF">Lalb_Chr01g0023311</name>
</gene>
<dbReference type="InterPro" id="IPR016177">
    <property type="entry name" value="DNA-bd_dom_sf"/>
</dbReference>
<name>A0A6A4R5Y0_LUPAL</name>
<organism evidence="11 12">
    <name type="scientific">Lupinus albus</name>
    <name type="common">White lupine</name>
    <name type="synonym">Lupinus termis</name>
    <dbReference type="NCBI Taxonomy" id="3870"/>
    <lineage>
        <taxon>Eukaryota</taxon>
        <taxon>Viridiplantae</taxon>
        <taxon>Streptophyta</taxon>
        <taxon>Embryophyta</taxon>
        <taxon>Tracheophyta</taxon>
        <taxon>Spermatophyta</taxon>
        <taxon>Magnoliopsida</taxon>
        <taxon>eudicotyledons</taxon>
        <taxon>Gunneridae</taxon>
        <taxon>Pentapetalae</taxon>
        <taxon>rosids</taxon>
        <taxon>fabids</taxon>
        <taxon>Fabales</taxon>
        <taxon>Fabaceae</taxon>
        <taxon>Papilionoideae</taxon>
        <taxon>50 kb inversion clade</taxon>
        <taxon>genistoids sensu lato</taxon>
        <taxon>core genistoids</taxon>
        <taxon>Genisteae</taxon>
        <taxon>Lupinus</taxon>
    </lineage>
</organism>
<feature type="domain" description="AP2/ERF" evidence="10">
    <location>
        <begin position="75"/>
        <end position="136"/>
    </location>
</feature>
<proteinExistence type="inferred from homology"/>
<dbReference type="FunFam" id="3.30.730.10:FF:000001">
    <property type="entry name" value="Ethylene-responsive transcription factor 2"/>
    <property type="match status" value="1"/>
</dbReference>
<evidence type="ECO:0000256" key="9">
    <source>
        <dbReference type="SAM" id="MobiDB-lite"/>
    </source>
</evidence>
<dbReference type="CDD" id="cd00018">
    <property type="entry name" value="AP2"/>
    <property type="match status" value="1"/>
</dbReference>
<dbReference type="GO" id="GO:0045893">
    <property type="term" value="P:positive regulation of DNA-templated transcription"/>
    <property type="evidence" value="ECO:0007669"/>
    <property type="project" value="TreeGrafter"/>
</dbReference>
<dbReference type="OrthoDB" id="550883at2759"/>
<keyword evidence="6" id="KW-0804">Transcription</keyword>
<feature type="compositionally biased region" description="Low complexity" evidence="9">
    <location>
        <begin position="144"/>
        <end position="156"/>
    </location>
</feature>
<keyword evidence="2" id="KW-0805">Transcription regulation</keyword>
<dbReference type="Proteomes" id="UP000447434">
    <property type="component" value="Chromosome 1"/>
</dbReference>
<dbReference type="PROSITE" id="PS51032">
    <property type="entry name" value="AP2_ERF"/>
    <property type="match status" value="1"/>
</dbReference>
<evidence type="ECO:0000256" key="2">
    <source>
        <dbReference type="ARBA" id="ARBA00023015"/>
    </source>
</evidence>